<dbReference type="InterPro" id="IPR040442">
    <property type="entry name" value="Pyrv_kinase-like_dom_sf"/>
</dbReference>
<sequence length="377" mass="42832">GLRDITKKTKPGSTVILDGNTGRVTINPTAKQIERYQKEQKKFFSYKKRLETARDLPAQTMDGREVELAVNIAGPEEIDVALENGAEGVGLYRTEYLYMNRTTLPTEEEQLKAYKVVAQKANPYTVIIRTLDLGGDKFISHFPVPQEINPFMGWRAIRLCLEKVDIFKVQLRAILRASHFGKVKVMYPMISGVEEVRKANKILLEVKKELREKKIPFAEDIDVGAMIEIPSAAITADLIAKEVDFFSLGTNDLIQYTLAVDRVNEKVAYLYQPTHPTILRLIDNVIRFAHRQNIWVGACGEMSSDPLFVLILLGLGVDEFSVSPSSLLEIKKIIRGIRWDETEEIVSKLLKLSTSSQTRHFAQRRLSKKIKKILEEE</sequence>
<name>X1F0H4_9ZZZZ</name>
<gene>
    <name evidence="3" type="ORF">S03H2_01955</name>
</gene>
<dbReference type="GO" id="GO:0016772">
    <property type="term" value="F:transferase activity, transferring phosphorus-containing groups"/>
    <property type="evidence" value="ECO:0007669"/>
    <property type="project" value="InterPro"/>
</dbReference>
<proteinExistence type="predicted"/>
<organism evidence="3">
    <name type="scientific">marine sediment metagenome</name>
    <dbReference type="NCBI Taxonomy" id="412755"/>
    <lineage>
        <taxon>unclassified sequences</taxon>
        <taxon>metagenomes</taxon>
        <taxon>ecological metagenomes</taxon>
    </lineage>
</organism>
<dbReference type="NCBIfam" id="TIGR01417">
    <property type="entry name" value="PTS_I_fam"/>
    <property type="match status" value="1"/>
</dbReference>
<dbReference type="SUPFAM" id="SSF51621">
    <property type="entry name" value="Phosphoenolpyruvate/pyruvate domain"/>
    <property type="match status" value="1"/>
</dbReference>
<evidence type="ECO:0000313" key="3">
    <source>
        <dbReference type="EMBL" id="GAH22899.1"/>
    </source>
</evidence>
<dbReference type="InterPro" id="IPR015813">
    <property type="entry name" value="Pyrv/PenolPyrv_kinase-like_dom"/>
</dbReference>
<reference evidence="3" key="1">
    <citation type="journal article" date="2014" name="Front. Microbiol.">
        <title>High frequency of phylogenetically diverse reductive dehalogenase-homologous genes in deep subseafloor sedimentary metagenomes.</title>
        <authorList>
            <person name="Kawai M."/>
            <person name="Futagami T."/>
            <person name="Toyoda A."/>
            <person name="Takaki Y."/>
            <person name="Nishi S."/>
            <person name="Hori S."/>
            <person name="Arai W."/>
            <person name="Tsubouchi T."/>
            <person name="Morono Y."/>
            <person name="Uchiyama I."/>
            <person name="Ito T."/>
            <person name="Fujiyama A."/>
            <person name="Inagaki F."/>
            <person name="Takami H."/>
        </authorList>
    </citation>
    <scope>NUCLEOTIDE SEQUENCE</scope>
    <source>
        <strain evidence="3">Expedition CK06-06</strain>
    </source>
</reference>
<dbReference type="Gene3D" id="3.20.20.60">
    <property type="entry name" value="Phosphoenolpyruvate-binding domains"/>
    <property type="match status" value="1"/>
</dbReference>
<accession>X1F0H4</accession>
<comment type="function">
    <text evidence="1">General (non sugar-specific) component of the phosphoenolpyruvate-dependent sugar phosphotransferase system (sugar PTS). This major carbohydrate active-transport system catalyzes the phosphorylation of incoming sugar substrates concomitantly with their translocation across the cell membrane. Enzyme I transfers the phosphoryl group from phosphoenolpyruvate (PEP) to the phosphoryl carrier protein (HPr).</text>
</comment>
<evidence type="ECO:0000256" key="1">
    <source>
        <dbReference type="ARBA" id="ARBA00002728"/>
    </source>
</evidence>
<evidence type="ECO:0000259" key="2">
    <source>
        <dbReference type="Pfam" id="PF02896"/>
    </source>
</evidence>
<dbReference type="PRINTS" id="PR01736">
    <property type="entry name" value="PHPHTRNFRASE"/>
</dbReference>
<dbReference type="SUPFAM" id="SSF52009">
    <property type="entry name" value="Phosphohistidine domain"/>
    <property type="match status" value="1"/>
</dbReference>
<dbReference type="InterPro" id="IPR000121">
    <property type="entry name" value="PEP_util_C"/>
</dbReference>
<protein>
    <recommendedName>
        <fullName evidence="2">PEP-utilising enzyme C-terminal domain-containing protein</fullName>
    </recommendedName>
</protein>
<dbReference type="InterPro" id="IPR006318">
    <property type="entry name" value="PTS_EI-like"/>
</dbReference>
<dbReference type="Pfam" id="PF02896">
    <property type="entry name" value="PEP-utilizers_C"/>
    <property type="match status" value="1"/>
</dbReference>
<dbReference type="PANTHER" id="PTHR46244">
    <property type="entry name" value="PHOSPHOENOLPYRUVATE-PROTEIN PHOSPHOTRANSFERASE"/>
    <property type="match status" value="1"/>
</dbReference>
<dbReference type="Gene3D" id="3.50.30.10">
    <property type="entry name" value="Phosphohistidine domain"/>
    <property type="match status" value="1"/>
</dbReference>
<dbReference type="InterPro" id="IPR036637">
    <property type="entry name" value="Phosphohistidine_dom_sf"/>
</dbReference>
<dbReference type="InterPro" id="IPR050499">
    <property type="entry name" value="PEP-utilizing_PTS_enzyme"/>
</dbReference>
<feature type="domain" description="PEP-utilising enzyme C-terminal" evidence="2">
    <location>
        <begin position="48"/>
        <end position="337"/>
    </location>
</feature>
<dbReference type="AlphaFoldDB" id="X1F0H4"/>
<feature type="non-terminal residue" evidence="3">
    <location>
        <position position="1"/>
    </location>
</feature>
<comment type="caution">
    <text evidence="3">The sequence shown here is derived from an EMBL/GenBank/DDBJ whole genome shotgun (WGS) entry which is preliminary data.</text>
</comment>
<dbReference type="PANTHER" id="PTHR46244:SF3">
    <property type="entry name" value="PHOSPHOENOLPYRUVATE-PROTEIN PHOSPHOTRANSFERASE"/>
    <property type="match status" value="1"/>
</dbReference>
<dbReference type="PROSITE" id="PS00742">
    <property type="entry name" value="PEP_ENZYMES_2"/>
    <property type="match status" value="1"/>
</dbReference>
<dbReference type="InterPro" id="IPR023151">
    <property type="entry name" value="PEP_util_CS"/>
</dbReference>
<dbReference type="EMBL" id="BARU01000615">
    <property type="protein sequence ID" value="GAH22899.1"/>
    <property type="molecule type" value="Genomic_DNA"/>
</dbReference>